<keyword evidence="1" id="KW-0472">Membrane</keyword>
<feature type="transmembrane region" description="Helical" evidence="1">
    <location>
        <begin position="110"/>
        <end position="130"/>
    </location>
</feature>
<evidence type="ECO:0000313" key="2">
    <source>
        <dbReference type="EMBL" id="MBF0636515.1"/>
    </source>
</evidence>
<dbReference type="EMBL" id="JADGII010000006">
    <property type="protein sequence ID" value="MBF0636515.1"/>
    <property type="molecule type" value="Genomic_DNA"/>
</dbReference>
<reference evidence="2 3" key="1">
    <citation type="journal article" date="2020" name="Microorganisms">
        <title>Simultaneous Genome Sequencing of Prosthecochloris ethylica and Desulfuromonas acetoxidans within a Syntrophic Mixture Reveals Unique Pili and Protein Interactions.</title>
        <authorList>
            <person name="Kyndt J.A."/>
            <person name="Van Beeumen J.J."/>
            <person name="Meyer T.E."/>
        </authorList>
    </citation>
    <scope>NUCLEOTIDE SEQUENCE [LARGE SCALE GENOMIC DNA]</scope>
    <source>
        <strain evidence="2 3">N3</strain>
    </source>
</reference>
<feature type="transmembrane region" description="Helical" evidence="1">
    <location>
        <begin position="43"/>
        <end position="64"/>
    </location>
</feature>
<keyword evidence="1" id="KW-0812">Transmembrane</keyword>
<comment type="caution">
    <text evidence="2">The sequence shown here is derived from an EMBL/GenBank/DDBJ whole genome shotgun (WGS) entry which is preliminary data.</text>
</comment>
<gene>
    <name evidence="2" type="ORF">INT08_04885</name>
</gene>
<sequence length="147" mass="15858">MKTIIHKGAGVTAFCIISLFWLSTIFVELFGSHEAVAFVKRSIVLGMWIVIPAIITTGITGTILGKKRNGKFVERKKRRMPFIALNGLLILVPSAIFLDHCASNGNFGSFFYAVQGLELAAGALNIVLIGSSIRDGLQLSTSFGQAE</sequence>
<evidence type="ECO:0000256" key="1">
    <source>
        <dbReference type="SAM" id="Phobius"/>
    </source>
</evidence>
<dbReference type="Proteomes" id="UP000619838">
    <property type="component" value="Unassembled WGS sequence"/>
</dbReference>
<dbReference type="RefSeq" id="WP_114608159.1">
    <property type="nucleotide sequence ID" value="NZ_JABVZQ010000003.1"/>
</dbReference>
<feature type="transmembrane region" description="Helical" evidence="1">
    <location>
        <begin position="12"/>
        <end position="31"/>
    </location>
</feature>
<name>A0ABR9XR97_9CHLB</name>
<feature type="transmembrane region" description="Helical" evidence="1">
    <location>
        <begin position="80"/>
        <end position="98"/>
    </location>
</feature>
<evidence type="ECO:0008006" key="4">
    <source>
        <dbReference type="Google" id="ProtNLM"/>
    </source>
</evidence>
<accession>A0ABR9XR97</accession>
<organism evidence="2 3">
    <name type="scientific">Prosthecochloris ethylica</name>
    <dbReference type="NCBI Taxonomy" id="2743976"/>
    <lineage>
        <taxon>Bacteria</taxon>
        <taxon>Pseudomonadati</taxon>
        <taxon>Chlorobiota</taxon>
        <taxon>Chlorobiia</taxon>
        <taxon>Chlorobiales</taxon>
        <taxon>Chlorobiaceae</taxon>
        <taxon>Prosthecochloris</taxon>
    </lineage>
</organism>
<proteinExistence type="predicted"/>
<evidence type="ECO:0000313" key="3">
    <source>
        <dbReference type="Proteomes" id="UP000619838"/>
    </source>
</evidence>
<keyword evidence="3" id="KW-1185">Reference proteome</keyword>
<protein>
    <recommendedName>
        <fullName evidence="4">Lipoprotein</fullName>
    </recommendedName>
</protein>
<keyword evidence="1" id="KW-1133">Transmembrane helix</keyword>